<keyword evidence="3" id="KW-1185">Reference proteome</keyword>
<dbReference type="Proteomes" id="UP001206925">
    <property type="component" value="Unassembled WGS sequence"/>
</dbReference>
<dbReference type="AlphaFoldDB" id="A0AAD5D4B1"/>
<reference evidence="2" key="1">
    <citation type="submission" date="2022-06" db="EMBL/GenBank/DDBJ databases">
        <title>Uncovering the hologenomic basis of an extraordinary plant invasion.</title>
        <authorList>
            <person name="Bieker V.C."/>
            <person name="Martin M.D."/>
            <person name="Gilbert T."/>
            <person name="Hodgins K."/>
            <person name="Battlay P."/>
            <person name="Petersen B."/>
            <person name="Wilson J."/>
        </authorList>
    </citation>
    <scope>NUCLEOTIDE SEQUENCE</scope>
    <source>
        <strain evidence="2">AA19_3_7</strain>
        <tissue evidence="2">Leaf</tissue>
    </source>
</reference>
<evidence type="ECO:0000313" key="3">
    <source>
        <dbReference type="Proteomes" id="UP001206925"/>
    </source>
</evidence>
<name>A0AAD5D4B1_AMBAR</name>
<sequence length="185" mass="21124">MSAMQLLEITKKVSIEDKITPAEFDAFKEKKFAFKINVGQFNIDKHLDSYVRKLTNDSEIVASLEERFLDIQMDQPVLENIDIGESSTQNAVSVKDSVGDNTTPESSSRVSLMRDEEEVKRSLDKVYEMEDDATESTTKVLKTEKKTYTNKSPETSLLIPKVENRINDPFVERFALFSGFLFHVL</sequence>
<gene>
    <name evidence="2" type="ORF">M8C21_001162</name>
</gene>
<evidence type="ECO:0000313" key="2">
    <source>
        <dbReference type="EMBL" id="KAI7754043.1"/>
    </source>
</evidence>
<evidence type="ECO:0000256" key="1">
    <source>
        <dbReference type="SAM" id="MobiDB-lite"/>
    </source>
</evidence>
<feature type="compositionally biased region" description="Polar residues" evidence="1">
    <location>
        <begin position="99"/>
        <end position="110"/>
    </location>
</feature>
<accession>A0AAD5D4B1</accession>
<proteinExistence type="predicted"/>
<feature type="region of interest" description="Disordered" evidence="1">
    <location>
        <begin position="89"/>
        <end position="114"/>
    </location>
</feature>
<protein>
    <submittedName>
        <fullName evidence="2">Uncharacterized protein</fullName>
    </submittedName>
</protein>
<dbReference type="EMBL" id="JAMZMK010004590">
    <property type="protein sequence ID" value="KAI7754043.1"/>
    <property type="molecule type" value="Genomic_DNA"/>
</dbReference>
<organism evidence="2 3">
    <name type="scientific">Ambrosia artemisiifolia</name>
    <name type="common">Common ragweed</name>
    <dbReference type="NCBI Taxonomy" id="4212"/>
    <lineage>
        <taxon>Eukaryota</taxon>
        <taxon>Viridiplantae</taxon>
        <taxon>Streptophyta</taxon>
        <taxon>Embryophyta</taxon>
        <taxon>Tracheophyta</taxon>
        <taxon>Spermatophyta</taxon>
        <taxon>Magnoliopsida</taxon>
        <taxon>eudicotyledons</taxon>
        <taxon>Gunneridae</taxon>
        <taxon>Pentapetalae</taxon>
        <taxon>asterids</taxon>
        <taxon>campanulids</taxon>
        <taxon>Asterales</taxon>
        <taxon>Asteraceae</taxon>
        <taxon>Asteroideae</taxon>
        <taxon>Heliantheae alliance</taxon>
        <taxon>Heliantheae</taxon>
        <taxon>Ambrosia</taxon>
    </lineage>
</organism>
<comment type="caution">
    <text evidence="2">The sequence shown here is derived from an EMBL/GenBank/DDBJ whole genome shotgun (WGS) entry which is preliminary data.</text>
</comment>